<evidence type="ECO:0008006" key="5">
    <source>
        <dbReference type="Google" id="ProtNLM"/>
    </source>
</evidence>
<protein>
    <recommendedName>
        <fullName evidence="5">Transmembrane protein</fullName>
    </recommendedName>
</protein>
<evidence type="ECO:0000256" key="1">
    <source>
        <dbReference type="SAM" id="MobiDB-lite"/>
    </source>
</evidence>
<feature type="compositionally biased region" description="Acidic residues" evidence="1">
    <location>
        <begin position="365"/>
        <end position="392"/>
    </location>
</feature>
<feature type="region of interest" description="Disordered" evidence="1">
    <location>
        <begin position="1"/>
        <end position="76"/>
    </location>
</feature>
<keyword evidence="2" id="KW-1133">Transmembrane helix</keyword>
<proteinExistence type="predicted"/>
<comment type="caution">
    <text evidence="3">The sequence shown here is derived from an EMBL/GenBank/DDBJ whole genome shotgun (WGS) entry which is preliminary data.</text>
</comment>
<feature type="compositionally biased region" description="Basic residues" evidence="1">
    <location>
        <begin position="191"/>
        <end position="208"/>
    </location>
</feature>
<feature type="region of interest" description="Disordered" evidence="1">
    <location>
        <begin position="351"/>
        <end position="411"/>
    </location>
</feature>
<feature type="region of interest" description="Disordered" evidence="1">
    <location>
        <begin position="135"/>
        <end position="233"/>
    </location>
</feature>
<gene>
    <name evidence="3" type="ORF">CVIRNUC_005153</name>
</gene>
<keyword evidence="2" id="KW-0812">Transmembrane</keyword>
<feature type="transmembrane region" description="Helical" evidence="2">
    <location>
        <begin position="92"/>
        <end position="110"/>
    </location>
</feature>
<organism evidence="3 4">
    <name type="scientific">Coccomyxa viridis</name>
    <dbReference type="NCBI Taxonomy" id="1274662"/>
    <lineage>
        <taxon>Eukaryota</taxon>
        <taxon>Viridiplantae</taxon>
        <taxon>Chlorophyta</taxon>
        <taxon>core chlorophytes</taxon>
        <taxon>Trebouxiophyceae</taxon>
        <taxon>Trebouxiophyceae incertae sedis</taxon>
        <taxon>Coccomyxaceae</taxon>
        <taxon>Coccomyxa</taxon>
    </lineage>
</organism>
<reference evidence="3 4" key="1">
    <citation type="submission" date="2023-10" db="EMBL/GenBank/DDBJ databases">
        <authorList>
            <person name="Maclean D."/>
            <person name="Macfadyen A."/>
        </authorList>
    </citation>
    <scope>NUCLEOTIDE SEQUENCE [LARGE SCALE GENOMIC DNA]</scope>
</reference>
<evidence type="ECO:0000256" key="2">
    <source>
        <dbReference type="SAM" id="Phobius"/>
    </source>
</evidence>
<feature type="compositionally biased region" description="Polar residues" evidence="1">
    <location>
        <begin position="57"/>
        <end position="76"/>
    </location>
</feature>
<keyword evidence="4" id="KW-1185">Reference proteome</keyword>
<evidence type="ECO:0000313" key="3">
    <source>
        <dbReference type="EMBL" id="CAK0780726.1"/>
    </source>
</evidence>
<dbReference type="Proteomes" id="UP001314263">
    <property type="component" value="Unassembled WGS sequence"/>
</dbReference>
<feature type="compositionally biased region" description="Basic and acidic residues" evidence="1">
    <location>
        <begin position="7"/>
        <end position="19"/>
    </location>
</feature>
<keyword evidence="2" id="KW-0472">Membrane</keyword>
<dbReference type="AlphaFoldDB" id="A0AAV1I662"/>
<sequence length="411" mass="41446">MASELSKLIEDQLQKHDEEAPLSPTDKQRLLSSSLRIKTSPGRKQEKRSPIVKLNKEQPQAPSISGTSVPVPSGQSWVTEDNQKFKWTWKRIALAVFTVAAIIVALLVAFSHPSSKIHHPDLSAYSEGSNTSGPMFGGLLGRGKAPQAAPPVASAKQPPASLYGSGPGAQEAGVNAGLGASSEAVPSTSHQKPHSGQHHSSHGKKHQHSTTGSEGGAGAPGSQALAGASGGSKVGAGGSAAVLAGAMHDLAAAGRVPVPAPGPAGGPLASVLPPAGVPIMASGLGPLSMAPVPARAKGVFGQSAGIYTVPGVAGNPHSLPRSASGEYPSNEAWDELHGGGVQQQQGVEGVASVAGGPGTRSEGLGDTEEDYDEELGFDEEANEEEIDNEELEVAGGYPGSSYAEDDGGIAG</sequence>
<dbReference type="EMBL" id="CAUYUE010000006">
    <property type="protein sequence ID" value="CAK0780726.1"/>
    <property type="molecule type" value="Genomic_DNA"/>
</dbReference>
<evidence type="ECO:0000313" key="4">
    <source>
        <dbReference type="Proteomes" id="UP001314263"/>
    </source>
</evidence>
<accession>A0AAV1I662</accession>
<name>A0AAV1I662_9CHLO</name>